<dbReference type="Gene3D" id="3.80.10.10">
    <property type="entry name" value="Ribonuclease Inhibitor"/>
    <property type="match status" value="1"/>
</dbReference>
<name>A0A9C6XW12_FRAOC</name>
<keyword evidence="3" id="KW-1185">Reference proteome</keyword>
<protein>
    <submittedName>
        <fullName evidence="4">Uncharacterized protein LOC113211640</fullName>
    </submittedName>
</protein>
<sequence>MEESGEGGEGGPPRKVPRREDPRLAKLQRGAEAGRKVVQLLQQVVPLAVDALHRQLDASVARLRQVEEALADLEQAAPHPAEQLLQLAVQLEDHNRVLNANKCSVVAEEVGGAASWRSSVQLGPLHHLARLLLLQQQIDGELVKVDVAGAAVPPAGRVAPDLDIAVGPPRLSVEHLDLRLSMTRMDEVLKWPACDLEKVQVLRRADDYDGSNRVASLLNRMPHLEQVHISDAQPRLMNVVKNMKSLRRLVVKCKKDGHPDLPLQLEELGIVHVCENHLLSVQRMPRLRSLFLEWYHGPDVTFPPVLHCGLQWLGLSMYAVKKPTMLSLVRAHAASLLELEINCGVGKGGYYHFPDLAADLAACELQVLRRLVLVRRMGQGHGDDQVNSCDQQRVTIRGSLPGVQVICSQCHEDSWQEWLQRWW</sequence>
<dbReference type="RefSeq" id="XP_052132656.1">
    <property type="nucleotide sequence ID" value="XM_052276696.1"/>
</dbReference>
<dbReference type="Proteomes" id="UP000504606">
    <property type="component" value="Unplaced"/>
</dbReference>
<organism evidence="3 4">
    <name type="scientific">Frankliniella occidentalis</name>
    <name type="common">Western flower thrips</name>
    <name type="synonym">Euthrips occidentalis</name>
    <dbReference type="NCBI Taxonomy" id="133901"/>
    <lineage>
        <taxon>Eukaryota</taxon>
        <taxon>Metazoa</taxon>
        <taxon>Ecdysozoa</taxon>
        <taxon>Arthropoda</taxon>
        <taxon>Hexapoda</taxon>
        <taxon>Insecta</taxon>
        <taxon>Pterygota</taxon>
        <taxon>Neoptera</taxon>
        <taxon>Paraneoptera</taxon>
        <taxon>Thysanoptera</taxon>
        <taxon>Terebrantia</taxon>
        <taxon>Thripoidea</taxon>
        <taxon>Thripidae</taxon>
        <taxon>Frankliniella</taxon>
    </lineage>
</organism>
<dbReference type="AlphaFoldDB" id="A0A9C6XW12"/>
<dbReference type="KEGG" id="foc:113211640"/>
<keyword evidence="1" id="KW-0175">Coiled coil</keyword>
<feature type="region of interest" description="Disordered" evidence="2">
    <location>
        <begin position="1"/>
        <end position="22"/>
    </location>
</feature>
<evidence type="ECO:0000313" key="3">
    <source>
        <dbReference type="Proteomes" id="UP000504606"/>
    </source>
</evidence>
<gene>
    <name evidence="4" type="primary">LOC113211640</name>
</gene>
<evidence type="ECO:0000256" key="1">
    <source>
        <dbReference type="SAM" id="Coils"/>
    </source>
</evidence>
<evidence type="ECO:0000313" key="4">
    <source>
        <dbReference type="RefSeq" id="XP_052132656.1"/>
    </source>
</evidence>
<dbReference type="GeneID" id="113211640"/>
<evidence type="ECO:0000256" key="2">
    <source>
        <dbReference type="SAM" id="MobiDB-lite"/>
    </source>
</evidence>
<feature type="coiled-coil region" evidence="1">
    <location>
        <begin position="49"/>
        <end position="101"/>
    </location>
</feature>
<reference evidence="4" key="1">
    <citation type="submission" date="2025-08" db="UniProtKB">
        <authorList>
            <consortium name="RefSeq"/>
        </authorList>
    </citation>
    <scope>IDENTIFICATION</scope>
    <source>
        <tissue evidence="4">Whole organism</tissue>
    </source>
</reference>
<proteinExistence type="predicted"/>
<dbReference type="InterPro" id="IPR032675">
    <property type="entry name" value="LRR_dom_sf"/>
</dbReference>
<dbReference type="OrthoDB" id="10613811at2759"/>
<accession>A0A9C6XW12</accession>